<dbReference type="GO" id="GO:0051382">
    <property type="term" value="P:kinetochore assembly"/>
    <property type="evidence" value="ECO:0007669"/>
    <property type="project" value="InterPro"/>
</dbReference>
<keyword evidence="5" id="KW-0238">DNA-binding</keyword>
<dbReference type="Gene3D" id="1.20.5.4980">
    <property type="match status" value="1"/>
</dbReference>
<dbReference type="GO" id="GO:0071821">
    <property type="term" value="C:FANCM-MHF complex"/>
    <property type="evidence" value="ECO:0007669"/>
    <property type="project" value="TreeGrafter"/>
</dbReference>
<keyword evidence="6" id="KW-0234">DNA repair</keyword>
<evidence type="ECO:0000313" key="9">
    <source>
        <dbReference type="EMBL" id="TRY58260.1"/>
    </source>
</evidence>
<dbReference type="Pfam" id="PF09415">
    <property type="entry name" value="CENP-X"/>
    <property type="match status" value="1"/>
</dbReference>
<dbReference type="STRING" id="623744.A0A553MYI7"/>
<dbReference type="GO" id="GO:0003677">
    <property type="term" value="F:DNA binding"/>
    <property type="evidence" value="ECO:0007669"/>
    <property type="project" value="UniProtKB-KW"/>
</dbReference>
<accession>A0A553MYI7</accession>
<dbReference type="GO" id="GO:0006281">
    <property type="term" value="P:DNA repair"/>
    <property type="evidence" value="ECO:0007669"/>
    <property type="project" value="UniProtKB-KW"/>
</dbReference>
<protein>
    <recommendedName>
        <fullName evidence="3">Centromere protein X</fullName>
    </recommendedName>
</protein>
<dbReference type="InterPro" id="IPR009072">
    <property type="entry name" value="Histone-fold"/>
</dbReference>
<dbReference type="CDD" id="cd22921">
    <property type="entry name" value="HFD_CENP-X"/>
    <property type="match status" value="1"/>
</dbReference>
<proteinExistence type="inferred from homology"/>
<evidence type="ECO:0000256" key="1">
    <source>
        <dbReference type="ARBA" id="ARBA00004123"/>
    </source>
</evidence>
<evidence type="ECO:0000256" key="7">
    <source>
        <dbReference type="ARBA" id="ARBA00023242"/>
    </source>
</evidence>
<gene>
    <name evidence="9" type="ORF">DNTS_028676</name>
</gene>
<comment type="similarity">
    <text evidence="2">Belongs to the CENP-X/MHF2 family.</text>
</comment>
<dbReference type="PANTHER" id="PTHR28680:SF1">
    <property type="entry name" value="CENTROMERE PROTEIN X"/>
    <property type="match status" value="1"/>
</dbReference>
<dbReference type="AlphaFoldDB" id="A0A553MYI7"/>
<evidence type="ECO:0000256" key="2">
    <source>
        <dbReference type="ARBA" id="ARBA00009359"/>
    </source>
</evidence>
<sequence length="92" mass="9849">MADAGIKVGFKRETFAKLLTRSFREKTKVSSDAVLLTAEMLKVFVEEAARRAVKQADSEDADTVGIEHFEKILPQLKGVIAAGSGAVATEGP</sequence>
<comment type="caution">
    <text evidence="9">The sequence shown here is derived from an EMBL/GenBank/DDBJ whole genome shotgun (WGS) entry which is preliminary data.</text>
</comment>
<dbReference type="GO" id="GO:0031297">
    <property type="term" value="P:replication fork processing"/>
    <property type="evidence" value="ECO:0007669"/>
    <property type="project" value="TreeGrafter"/>
</dbReference>
<dbReference type="OrthoDB" id="2500381at2759"/>
<organism evidence="9 10">
    <name type="scientific">Danionella cerebrum</name>
    <dbReference type="NCBI Taxonomy" id="2873325"/>
    <lineage>
        <taxon>Eukaryota</taxon>
        <taxon>Metazoa</taxon>
        <taxon>Chordata</taxon>
        <taxon>Craniata</taxon>
        <taxon>Vertebrata</taxon>
        <taxon>Euteleostomi</taxon>
        <taxon>Actinopterygii</taxon>
        <taxon>Neopterygii</taxon>
        <taxon>Teleostei</taxon>
        <taxon>Ostariophysi</taxon>
        <taxon>Cypriniformes</taxon>
        <taxon>Danionidae</taxon>
        <taxon>Danioninae</taxon>
        <taxon>Danionella</taxon>
    </lineage>
</organism>
<evidence type="ECO:0000313" key="10">
    <source>
        <dbReference type="Proteomes" id="UP000316079"/>
    </source>
</evidence>
<dbReference type="Proteomes" id="UP000316079">
    <property type="component" value="Unassembled WGS sequence"/>
</dbReference>
<dbReference type="EMBL" id="SRMA01027199">
    <property type="protein sequence ID" value="TRY58260.1"/>
    <property type="molecule type" value="Genomic_DNA"/>
</dbReference>
<reference evidence="9 10" key="1">
    <citation type="journal article" date="2019" name="Sci. Data">
        <title>Hybrid genome assembly and annotation of Danionella translucida.</title>
        <authorList>
            <person name="Kadobianskyi M."/>
            <person name="Schulze L."/>
            <person name="Schuelke M."/>
            <person name="Judkewitz B."/>
        </authorList>
    </citation>
    <scope>NUCLEOTIDE SEQUENCE [LARGE SCALE GENOMIC DNA]</scope>
    <source>
        <strain evidence="9 10">Bolton</strain>
    </source>
</reference>
<dbReference type="InterPro" id="IPR018552">
    <property type="entry name" value="CENP-X"/>
</dbReference>
<comment type="subcellular location">
    <subcellularLocation>
        <location evidence="1">Nucleus</location>
    </subcellularLocation>
</comment>
<dbReference type="GO" id="GO:0043240">
    <property type="term" value="C:Fanconi anaemia nuclear complex"/>
    <property type="evidence" value="ECO:0007669"/>
    <property type="project" value="TreeGrafter"/>
</dbReference>
<dbReference type="SUPFAM" id="SSF47113">
    <property type="entry name" value="Histone-fold"/>
    <property type="match status" value="1"/>
</dbReference>
<keyword evidence="4" id="KW-0227">DNA damage</keyword>
<evidence type="ECO:0000256" key="8">
    <source>
        <dbReference type="ARBA" id="ARBA00047146"/>
    </source>
</evidence>
<dbReference type="GO" id="GO:0046982">
    <property type="term" value="F:protein heterodimerization activity"/>
    <property type="evidence" value="ECO:0007669"/>
    <property type="project" value="InterPro"/>
</dbReference>
<dbReference type="PANTHER" id="PTHR28680">
    <property type="entry name" value="CENTROMERE PROTEIN X"/>
    <property type="match status" value="1"/>
</dbReference>
<evidence type="ECO:0000256" key="4">
    <source>
        <dbReference type="ARBA" id="ARBA00022763"/>
    </source>
</evidence>
<dbReference type="GO" id="GO:0000712">
    <property type="term" value="P:resolution of meiotic recombination intermediates"/>
    <property type="evidence" value="ECO:0007669"/>
    <property type="project" value="TreeGrafter"/>
</dbReference>
<evidence type="ECO:0000256" key="6">
    <source>
        <dbReference type="ARBA" id="ARBA00023204"/>
    </source>
</evidence>
<dbReference type="Gene3D" id="6.10.130.30">
    <property type="match status" value="1"/>
</dbReference>
<evidence type="ECO:0000256" key="3">
    <source>
        <dbReference type="ARBA" id="ARBA00016388"/>
    </source>
</evidence>
<comment type="subunit">
    <text evidence="8">Heterodimer with CENPX, sometimes called MHF; this interaction stabilizes both partners. MHF heterodimers can assemble to form tetrameric structures. MHF also coassemble with CENPT-CENPW heterodimers at centromeres to form the tetrameric CENP-T-W-S-X complex. Forms a discrete complex with FANCM and CENPX, called FANCM-MHF; this interaction, probably mediated by direct binding between CENPS and FANCM, leads to synergistic activation of double-stranded DNA binding and strongly stimulates FANCM-mediated DNA remodeling. Recruited by FANCM to the Fanconi anemia (FA) core complex, which consists of CENPS, CENPX, FANCA, FANCB, FANCC, FANCE, FANCF, FANCG, FANCL, FANCM, FAAP24 and FAAP100. The FA core complex associates with Bloom syndrome (BLM) complex, which consists of at least BLM, DNA topoisomerase 3-alpha (TOP3A), RMI1/BLAP75, RPA1/RPA70 and RPA2/RPA32. The super complex between FA and BLM is called BRAFT.</text>
</comment>
<name>A0A553MYI7_9TELE</name>
<keyword evidence="10" id="KW-1185">Reference proteome</keyword>
<evidence type="ECO:0000256" key="5">
    <source>
        <dbReference type="ARBA" id="ARBA00023125"/>
    </source>
</evidence>
<keyword evidence="7" id="KW-0539">Nucleus</keyword>